<comment type="caution">
    <text evidence="2">The sequence shown here is derived from an EMBL/GenBank/DDBJ whole genome shotgun (WGS) entry which is preliminary data.</text>
</comment>
<dbReference type="EMBL" id="JAPXFL010000001">
    <property type="protein sequence ID" value="KAK9512427.1"/>
    <property type="molecule type" value="Genomic_DNA"/>
</dbReference>
<keyword evidence="3" id="KW-1185">Reference proteome</keyword>
<accession>A0AAW1DSS2</accession>
<proteinExistence type="predicted"/>
<dbReference type="GO" id="GO:0005549">
    <property type="term" value="F:odorant binding"/>
    <property type="evidence" value="ECO:0007669"/>
    <property type="project" value="InterPro"/>
</dbReference>
<dbReference type="Proteomes" id="UP001461498">
    <property type="component" value="Unassembled WGS sequence"/>
</dbReference>
<dbReference type="InterPro" id="IPR036728">
    <property type="entry name" value="PBP_GOBP_sf"/>
</dbReference>
<protein>
    <submittedName>
        <fullName evidence="2">Uncharacterized protein</fullName>
    </submittedName>
</protein>
<evidence type="ECO:0000313" key="2">
    <source>
        <dbReference type="EMBL" id="KAK9512427.1"/>
    </source>
</evidence>
<dbReference type="Gene3D" id="1.10.238.20">
    <property type="entry name" value="Pheromone/general odorant binding protein domain"/>
    <property type="match status" value="1"/>
</dbReference>
<dbReference type="SUPFAM" id="SSF47565">
    <property type="entry name" value="Insect pheromone/odorant-binding proteins"/>
    <property type="match status" value="1"/>
</dbReference>
<feature type="chain" id="PRO_5043553353" evidence="1">
    <location>
        <begin position="19"/>
        <end position="139"/>
    </location>
</feature>
<sequence>MRIYLVMSLCLFCVNVYCNDNRDSPAFFDRVVEKCSSNHRLDKNEARKIISAVRRNAHTDDEKCMLSCYMKERGFFFNGRVNWDRIFVPVSLMLSSEQERKRTMEEFQNCDRKLGYGTRNDCEIAYDALVCYENVMLIN</sequence>
<dbReference type="InterPro" id="IPR006170">
    <property type="entry name" value="PBP/GOBP"/>
</dbReference>
<feature type="signal peptide" evidence="1">
    <location>
        <begin position="1"/>
        <end position="18"/>
    </location>
</feature>
<evidence type="ECO:0000313" key="3">
    <source>
        <dbReference type="Proteomes" id="UP001461498"/>
    </source>
</evidence>
<dbReference type="AlphaFoldDB" id="A0AAW1DSS2"/>
<gene>
    <name evidence="2" type="ORF">O3M35_000863</name>
</gene>
<evidence type="ECO:0000256" key="1">
    <source>
        <dbReference type="SAM" id="SignalP"/>
    </source>
</evidence>
<name>A0AAW1DSS2_9HEMI</name>
<reference evidence="2 3" key="1">
    <citation type="submission" date="2022-12" db="EMBL/GenBank/DDBJ databases">
        <title>Chromosome-level genome assembly of true bugs.</title>
        <authorList>
            <person name="Ma L."/>
            <person name="Li H."/>
        </authorList>
    </citation>
    <scope>NUCLEOTIDE SEQUENCE [LARGE SCALE GENOMIC DNA]</scope>
    <source>
        <strain evidence="2">Lab_2022b</strain>
    </source>
</reference>
<keyword evidence="1" id="KW-0732">Signal</keyword>
<organism evidence="2 3">
    <name type="scientific">Rhynocoris fuscipes</name>
    <dbReference type="NCBI Taxonomy" id="488301"/>
    <lineage>
        <taxon>Eukaryota</taxon>
        <taxon>Metazoa</taxon>
        <taxon>Ecdysozoa</taxon>
        <taxon>Arthropoda</taxon>
        <taxon>Hexapoda</taxon>
        <taxon>Insecta</taxon>
        <taxon>Pterygota</taxon>
        <taxon>Neoptera</taxon>
        <taxon>Paraneoptera</taxon>
        <taxon>Hemiptera</taxon>
        <taxon>Heteroptera</taxon>
        <taxon>Panheteroptera</taxon>
        <taxon>Cimicomorpha</taxon>
        <taxon>Reduviidae</taxon>
        <taxon>Harpactorinae</taxon>
        <taxon>Harpactorini</taxon>
        <taxon>Rhynocoris</taxon>
    </lineage>
</organism>
<dbReference type="CDD" id="cd23992">
    <property type="entry name" value="PBP_GOBP"/>
    <property type="match status" value="1"/>
</dbReference>
<dbReference type="Pfam" id="PF01395">
    <property type="entry name" value="PBP_GOBP"/>
    <property type="match status" value="1"/>
</dbReference>